<keyword evidence="3" id="KW-1185">Reference proteome</keyword>
<dbReference type="Proteomes" id="UP000235786">
    <property type="component" value="Unassembled WGS sequence"/>
</dbReference>
<feature type="chain" id="PRO_5014362479" evidence="1">
    <location>
        <begin position="30"/>
        <end position="250"/>
    </location>
</feature>
<evidence type="ECO:0000313" key="2">
    <source>
        <dbReference type="EMBL" id="PMD42319.1"/>
    </source>
</evidence>
<reference evidence="2 3" key="1">
    <citation type="submission" date="2016-04" db="EMBL/GenBank/DDBJ databases">
        <title>A degradative enzymes factory behind the ericoid mycorrhizal symbiosis.</title>
        <authorList>
            <consortium name="DOE Joint Genome Institute"/>
            <person name="Martino E."/>
            <person name="Morin E."/>
            <person name="Grelet G."/>
            <person name="Kuo A."/>
            <person name="Kohler A."/>
            <person name="Daghino S."/>
            <person name="Barry K."/>
            <person name="Choi C."/>
            <person name="Cichocki N."/>
            <person name="Clum A."/>
            <person name="Copeland A."/>
            <person name="Hainaut M."/>
            <person name="Haridas S."/>
            <person name="Labutti K."/>
            <person name="Lindquist E."/>
            <person name="Lipzen A."/>
            <person name="Khouja H.-R."/>
            <person name="Murat C."/>
            <person name="Ohm R."/>
            <person name="Olson A."/>
            <person name="Spatafora J."/>
            <person name="Veneault-Fourrey C."/>
            <person name="Henrissat B."/>
            <person name="Grigoriev I."/>
            <person name="Martin F."/>
            <person name="Perotto S."/>
        </authorList>
    </citation>
    <scope>NUCLEOTIDE SEQUENCE [LARGE SCALE GENOMIC DNA]</scope>
    <source>
        <strain evidence="2 3">F</strain>
    </source>
</reference>
<protein>
    <submittedName>
        <fullName evidence="2">Uncharacterized protein</fullName>
    </submittedName>
</protein>
<evidence type="ECO:0000256" key="1">
    <source>
        <dbReference type="SAM" id="SignalP"/>
    </source>
</evidence>
<name>A0A2J6RUX4_HYAVF</name>
<gene>
    <name evidence="2" type="ORF">L207DRAFT_308264</name>
</gene>
<proteinExistence type="predicted"/>
<dbReference type="EMBL" id="KZ613943">
    <property type="protein sequence ID" value="PMD42319.1"/>
    <property type="molecule type" value="Genomic_DNA"/>
</dbReference>
<accession>A0A2J6RUX4</accession>
<dbReference type="OrthoDB" id="3459701at2759"/>
<feature type="signal peptide" evidence="1">
    <location>
        <begin position="1"/>
        <end position="29"/>
    </location>
</feature>
<sequence length="250" mass="28701">MKANCMQWGEHSLLRSSVNLLHLLLCLLTIPIPMPKTSFYVNTAMVCFNCRRSAVVRLMQSWRVVALHRKETEVLDVVFVACSRCLTLPHVHNPGTALIPKYLDTKIYSDTIDTLIHIFNCSPTVLKEKRFCITTFTWEDLTMIRDILEIFYMPSVPDANIMILENGREIRWDCRFFHHDPPFTVRDATRYPPAQSVNYKNLSAYGLMPFIFVANQPLIQHALPEGRLQPPLCPSCLADLQDSPPSYTTT</sequence>
<dbReference type="AlphaFoldDB" id="A0A2J6RUX4"/>
<keyword evidence="1" id="KW-0732">Signal</keyword>
<evidence type="ECO:0000313" key="3">
    <source>
        <dbReference type="Proteomes" id="UP000235786"/>
    </source>
</evidence>
<organism evidence="2 3">
    <name type="scientific">Hyaloscypha variabilis (strain UAMH 11265 / GT02V1 / F)</name>
    <name type="common">Meliniomyces variabilis</name>
    <dbReference type="NCBI Taxonomy" id="1149755"/>
    <lineage>
        <taxon>Eukaryota</taxon>
        <taxon>Fungi</taxon>
        <taxon>Dikarya</taxon>
        <taxon>Ascomycota</taxon>
        <taxon>Pezizomycotina</taxon>
        <taxon>Leotiomycetes</taxon>
        <taxon>Helotiales</taxon>
        <taxon>Hyaloscyphaceae</taxon>
        <taxon>Hyaloscypha</taxon>
        <taxon>Hyaloscypha variabilis</taxon>
    </lineage>
</organism>